<proteinExistence type="predicted"/>
<evidence type="ECO:0000313" key="2">
    <source>
        <dbReference type="Proteomes" id="UP000284763"/>
    </source>
</evidence>
<dbReference type="AlphaFoldDB" id="A0A3R7XDE8"/>
<sequence length="37" mass="4384">RRLNEKYKQTFIIVTHDDALAERTDRIVRIIDGKIVS</sequence>
<reference evidence="1 2" key="1">
    <citation type="submission" date="2018-08" db="EMBL/GenBank/DDBJ databases">
        <title>The metabolism and importance of syntrophic acetate oxidation coupled to methane or sulfide production in haloalkaline environments.</title>
        <authorList>
            <person name="Timmers P.H.A."/>
            <person name="Vavourakis C.D."/>
            <person name="Sorokin D.Y."/>
            <person name="Sinninghe Damste J.S."/>
            <person name="Muyzer G."/>
            <person name="Stams A.J.M."/>
            <person name="Plugge C.M."/>
        </authorList>
    </citation>
    <scope>NUCLEOTIDE SEQUENCE [LARGE SCALE GENOMIC DNA]</scope>
    <source>
        <strain evidence="1">MSAO_Arc3</strain>
    </source>
</reference>
<dbReference type="SUPFAM" id="SSF52540">
    <property type="entry name" value="P-loop containing nucleoside triphosphate hydrolases"/>
    <property type="match status" value="1"/>
</dbReference>
<protein>
    <submittedName>
        <fullName evidence="1">Lipoprotein-releasing system ATP-binding protein LolD</fullName>
    </submittedName>
</protein>
<keyword evidence="1" id="KW-0547">Nucleotide-binding</keyword>
<gene>
    <name evidence="1" type="ORF">D5R95_09020</name>
</gene>
<dbReference type="EMBL" id="QZAB01000579">
    <property type="protein sequence ID" value="RQD80063.1"/>
    <property type="molecule type" value="Genomic_DNA"/>
</dbReference>
<dbReference type="GO" id="GO:0005524">
    <property type="term" value="F:ATP binding"/>
    <property type="evidence" value="ECO:0007669"/>
    <property type="project" value="UniProtKB-KW"/>
</dbReference>
<feature type="non-terminal residue" evidence="1">
    <location>
        <position position="1"/>
    </location>
</feature>
<dbReference type="InterPro" id="IPR027417">
    <property type="entry name" value="P-loop_NTPase"/>
</dbReference>
<comment type="caution">
    <text evidence="1">The sequence shown here is derived from an EMBL/GenBank/DDBJ whole genome shotgun (WGS) entry which is preliminary data.</text>
</comment>
<evidence type="ECO:0000313" key="1">
    <source>
        <dbReference type="EMBL" id="RQD80063.1"/>
    </source>
</evidence>
<keyword evidence="1" id="KW-0449">Lipoprotein</keyword>
<keyword evidence="1" id="KW-0067">ATP-binding</keyword>
<organism evidence="1 2">
    <name type="scientific">Methanosalsum natronophilum</name>
    <dbReference type="NCBI Taxonomy" id="768733"/>
    <lineage>
        <taxon>Archaea</taxon>
        <taxon>Methanobacteriati</taxon>
        <taxon>Methanobacteriota</taxon>
        <taxon>Stenosarchaea group</taxon>
        <taxon>Methanomicrobia</taxon>
        <taxon>Methanosarcinales</taxon>
        <taxon>Methanosarcinaceae</taxon>
        <taxon>Methanosalsum</taxon>
    </lineage>
</organism>
<dbReference type="Proteomes" id="UP000284763">
    <property type="component" value="Unassembled WGS sequence"/>
</dbReference>
<accession>A0A3R7XDE8</accession>
<name>A0A3R7XDE8_9EURY</name>